<dbReference type="EMBL" id="JBHRXN010000001">
    <property type="protein sequence ID" value="MFC3530693.1"/>
    <property type="molecule type" value="Genomic_DNA"/>
</dbReference>
<dbReference type="Proteomes" id="UP001595741">
    <property type="component" value="Unassembled WGS sequence"/>
</dbReference>
<comment type="caution">
    <text evidence="1">The sequence shown here is derived from an EMBL/GenBank/DDBJ whole genome shotgun (WGS) entry which is preliminary data.</text>
</comment>
<accession>A0ABV7RA60</accession>
<name>A0ABV7RA60_9NEIS</name>
<proteinExistence type="predicted"/>
<protein>
    <submittedName>
        <fullName evidence="1">DUF1853 family protein</fullName>
    </submittedName>
</protein>
<gene>
    <name evidence="1" type="ORF">ACFOLG_00690</name>
</gene>
<sequence length="303" mass="33335">MNYRHRLAEGLSALRCPPVRDLAFLLTCPAPWHSGAEIDSARLLGPQGWPQLLALDAAPQPLLAWLVARPTRRLGVYAESLLEFWFELAPHIDCVAANLPLAEHGRSIGEFDYLLRIDGQPLHLEAASKFYLQLDAAGGELVGPSLRDAWPLKYRKLASQLALGCHPAAQLPAGFAGCPAYSRLSGWLFYPGAPRPQFPCNPDACCGWWRRLSECWPQHAADSRWLILPRLSWLAPARAAVESVLSLAQLQAELAVADGARLVAELVPAADGDWHEIARGFVVRDDWPRPGMLAELQRKLAAS</sequence>
<reference evidence="2" key="1">
    <citation type="journal article" date="2019" name="Int. J. Syst. Evol. Microbiol.">
        <title>The Global Catalogue of Microorganisms (GCM) 10K type strain sequencing project: providing services to taxonomists for standard genome sequencing and annotation.</title>
        <authorList>
            <consortium name="The Broad Institute Genomics Platform"/>
            <consortium name="The Broad Institute Genome Sequencing Center for Infectious Disease"/>
            <person name="Wu L."/>
            <person name="Ma J."/>
        </authorList>
    </citation>
    <scope>NUCLEOTIDE SEQUENCE [LARGE SCALE GENOMIC DNA]</scope>
    <source>
        <strain evidence="2">KCTC 42742</strain>
    </source>
</reference>
<dbReference type="Pfam" id="PF08907">
    <property type="entry name" value="DUF1853"/>
    <property type="match status" value="1"/>
</dbReference>
<evidence type="ECO:0000313" key="2">
    <source>
        <dbReference type="Proteomes" id="UP001595741"/>
    </source>
</evidence>
<evidence type="ECO:0000313" key="1">
    <source>
        <dbReference type="EMBL" id="MFC3530693.1"/>
    </source>
</evidence>
<keyword evidence="2" id="KW-1185">Reference proteome</keyword>
<organism evidence="1 2">
    <name type="scientific">Vogesella facilis</name>
    <dbReference type="NCBI Taxonomy" id="1655232"/>
    <lineage>
        <taxon>Bacteria</taxon>
        <taxon>Pseudomonadati</taxon>
        <taxon>Pseudomonadota</taxon>
        <taxon>Betaproteobacteria</taxon>
        <taxon>Neisseriales</taxon>
        <taxon>Chromobacteriaceae</taxon>
        <taxon>Vogesella</taxon>
    </lineage>
</organism>
<dbReference type="InterPro" id="IPR015003">
    <property type="entry name" value="DUF1853"/>
</dbReference>
<dbReference type="RefSeq" id="WP_386087375.1">
    <property type="nucleotide sequence ID" value="NZ_JBHRXN010000001.1"/>
</dbReference>